<evidence type="ECO:0000313" key="1">
    <source>
        <dbReference type="EMBL" id="KKN00709.1"/>
    </source>
</evidence>
<name>A0A0F9M4U8_9ZZZZ</name>
<proteinExistence type="predicted"/>
<dbReference type="EMBL" id="LAZR01005343">
    <property type="protein sequence ID" value="KKN00709.1"/>
    <property type="molecule type" value="Genomic_DNA"/>
</dbReference>
<comment type="caution">
    <text evidence="1">The sequence shown here is derived from an EMBL/GenBank/DDBJ whole genome shotgun (WGS) entry which is preliminary data.</text>
</comment>
<protein>
    <submittedName>
        <fullName evidence="1">Uncharacterized protein</fullName>
    </submittedName>
</protein>
<dbReference type="AlphaFoldDB" id="A0A0F9M4U8"/>
<gene>
    <name evidence="1" type="ORF">LCGC14_1135090</name>
</gene>
<reference evidence="1" key="1">
    <citation type="journal article" date="2015" name="Nature">
        <title>Complex archaea that bridge the gap between prokaryotes and eukaryotes.</title>
        <authorList>
            <person name="Spang A."/>
            <person name="Saw J.H."/>
            <person name="Jorgensen S.L."/>
            <person name="Zaremba-Niedzwiedzka K."/>
            <person name="Martijn J."/>
            <person name="Lind A.E."/>
            <person name="van Eijk R."/>
            <person name="Schleper C."/>
            <person name="Guy L."/>
            <person name="Ettema T.J."/>
        </authorList>
    </citation>
    <scope>NUCLEOTIDE SEQUENCE</scope>
</reference>
<accession>A0A0F9M4U8</accession>
<sequence length="56" mass="6867">MRDFTYYDDDKRSLLVSDCDWLTKTGLRETQWILDVKWLLAQTHSINLTFKEWIEK</sequence>
<organism evidence="1">
    <name type="scientific">marine sediment metagenome</name>
    <dbReference type="NCBI Taxonomy" id="412755"/>
    <lineage>
        <taxon>unclassified sequences</taxon>
        <taxon>metagenomes</taxon>
        <taxon>ecological metagenomes</taxon>
    </lineage>
</organism>